<comment type="caution">
    <text evidence="3">The sequence shown here is derived from an EMBL/GenBank/DDBJ whole genome shotgun (WGS) entry which is preliminary data.</text>
</comment>
<feature type="domain" description="CREG-like beta-barrel" evidence="2">
    <location>
        <begin position="35"/>
        <end position="200"/>
    </location>
</feature>
<feature type="signal peptide" evidence="1">
    <location>
        <begin position="1"/>
        <end position="18"/>
    </location>
</feature>
<evidence type="ECO:0000313" key="3">
    <source>
        <dbReference type="EMBL" id="KAL0636264.1"/>
    </source>
</evidence>
<dbReference type="PANTHER" id="PTHR37273">
    <property type="entry name" value="CHROMOSOME 8, WHOLE GENOME SHOTGUN SEQUENCE"/>
    <property type="match status" value="1"/>
</dbReference>
<keyword evidence="4" id="KW-1185">Reference proteome</keyword>
<organism evidence="3 4">
    <name type="scientific">Discina gigas</name>
    <dbReference type="NCBI Taxonomy" id="1032678"/>
    <lineage>
        <taxon>Eukaryota</taxon>
        <taxon>Fungi</taxon>
        <taxon>Dikarya</taxon>
        <taxon>Ascomycota</taxon>
        <taxon>Pezizomycotina</taxon>
        <taxon>Pezizomycetes</taxon>
        <taxon>Pezizales</taxon>
        <taxon>Discinaceae</taxon>
        <taxon>Discina</taxon>
    </lineage>
</organism>
<dbReference type="Pfam" id="PF13883">
    <property type="entry name" value="CREG_beta-barrel"/>
    <property type="match status" value="1"/>
</dbReference>
<dbReference type="Gene3D" id="2.30.110.10">
    <property type="entry name" value="Electron Transport, Fmn-binding Protein, Chain A"/>
    <property type="match status" value="1"/>
</dbReference>
<dbReference type="InterPro" id="IPR012349">
    <property type="entry name" value="Split_barrel_FMN-bd"/>
</dbReference>
<accession>A0ABR3GK05</accession>
<dbReference type="Proteomes" id="UP001447188">
    <property type="component" value="Unassembled WGS sequence"/>
</dbReference>
<proteinExistence type="predicted"/>
<dbReference type="EMBL" id="JBBBZM010000053">
    <property type="protein sequence ID" value="KAL0636264.1"/>
    <property type="molecule type" value="Genomic_DNA"/>
</dbReference>
<dbReference type="PANTHER" id="PTHR37273:SF1">
    <property type="entry name" value="ADL397C-AP"/>
    <property type="match status" value="1"/>
</dbReference>
<dbReference type="InterPro" id="IPR055343">
    <property type="entry name" value="CREG_beta-barrel"/>
</dbReference>
<dbReference type="SUPFAM" id="SSF50475">
    <property type="entry name" value="FMN-binding split barrel"/>
    <property type="match status" value="1"/>
</dbReference>
<reference evidence="3 4" key="1">
    <citation type="submission" date="2024-02" db="EMBL/GenBank/DDBJ databases">
        <title>Discinaceae phylogenomics.</title>
        <authorList>
            <person name="Dirks A.C."/>
            <person name="James T.Y."/>
        </authorList>
    </citation>
    <scope>NUCLEOTIDE SEQUENCE [LARGE SCALE GENOMIC DNA]</scope>
    <source>
        <strain evidence="3 4">ACD0624</strain>
    </source>
</reference>
<evidence type="ECO:0000256" key="1">
    <source>
        <dbReference type="SAM" id="SignalP"/>
    </source>
</evidence>
<protein>
    <recommendedName>
        <fullName evidence="2">CREG-like beta-barrel domain-containing protein</fullName>
    </recommendedName>
</protein>
<sequence length="235" mass="25418">MRFAISPLLLLAPLAVLAVPVEITLGDDVTSNSIPTVKEAAVQARQLLRSESIATLSTVFPEGEPHGLEGLPIGLMDYYADCSENGNPTLLFVGVATSFKNAKAGAPISLSIREHSKSWSTASQPRVSLIGRLSSPVARNSTEAERLKKCFVARHPDSRIWSPGNHIHNSDWVTFEVETIYWVGGFGNVAYIGFIPLDLYNSVTLEALDESNGGLINTLQKGWKKFRGLLGGAEL</sequence>
<evidence type="ECO:0000313" key="4">
    <source>
        <dbReference type="Proteomes" id="UP001447188"/>
    </source>
</evidence>
<gene>
    <name evidence="3" type="ORF">Q9L58_004721</name>
</gene>
<keyword evidence="1" id="KW-0732">Signal</keyword>
<evidence type="ECO:0000259" key="2">
    <source>
        <dbReference type="Pfam" id="PF13883"/>
    </source>
</evidence>
<name>A0ABR3GK05_9PEZI</name>
<feature type="chain" id="PRO_5046106369" description="CREG-like beta-barrel domain-containing protein" evidence="1">
    <location>
        <begin position="19"/>
        <end position="235"/>
    </location>
</feature>